<protein>
    <recommendedName>
        <fullName evidence="4">ATPase dynein-related AAA domain-containing protein</fullName>
    </recommendedName>
</protein>
<evidence type="ECO:0008006" key="4">
    <source>
        <dbReference type="Google" id="ProtNLM"/>
    </source>
</evidence>
<sequence>MSEINQFLNDDWEYELPARVVGFSRAGSALVRLFLDSIVAINDSMADEKDINLFIGKVQNLNKGDCVIIKMRKSVINYILLNGRLDGSNSANFIRKVDSKKEYQKLLKFSIIQEIDRDINARRDGLKRLAEDFNAILENINILKEIKDLEQANESLKQEKDKLLSFKQENQWLEKIKPYVVSNKNNISDNGNNVDKIITKTQSKPLFNKITKLLKDRFNLSDDFIYCYLLSLFTSLTQGRFLLLTGHIGTGKSSIIKETGKLLGGQTNMVAVRPAWLDASDLLGYFDPINNRYHSTDFVRFIKQENNDHINMILLDELNIARIENYGADILACFAEIGERNQEQNKIHLFNQDLQELIHTYQLFEELNDIQKQKYQHILDRIKQSSSIAIPDNVLICGTLNIDGSTENLSPKMIDRSFMLKFPDFDGQLGEIKEITEQVPLLISQMIDSVRKIDTISVQQWNDFYDKNIKSIKDSLIPISNRVAKDYLVFCQFAEFFGIDDEHKINALFFYARILPRLRIERLDDKNKGVLNSFKNNELFASFDREINSGNNGNFIDYQHICG</sequence>
<comment type="caution">
    <text evidence="2">The sequence shown here is derived from an EMBL/GenBank/DDBJ whole genome shotgun (WGS) entry which is preliminary data.</text>
</comment>
<reference evidence="3" key="1">
    <citation type="submission" date="2017-03" db="EMBL/GenBank/DDBJ databases">
        <title>Draft genome sequence of Moraxella equi CCUG 4950T type strain.</title>
        <authorList>
            <person name="Salva-Serra F."/>
            <person name="Engstrom-Jakobsson H."/>
            <person name="Thorell K."/>
            <person name="Jaen-Luchoro D."/>
            <person name="Gonzales-Siles L."/>
            <person name="Karlsson R."/>
            <person name="Yazdan S."/>
            <person name="Boulund F."/>
            <person name="Johnning A."/>
            <person name="Engstrand L."/>
            <person name="Kristiansson E."/>
            <person name="Moore E."/>
        </authorList>
    </citation>
    <scope>NUCLEOTIDE SEQUENCE [LARGE SCALE GENOMIC DNA]</scope>
    <source>
        <strain evidence="3">CCUG 4441</strain>
    </source>
</reference>
<name>A0A1V4H183_MORLA</name>
<dbReference type="RefSeq" id="WP_062498321.1">
    <property type="nucleotide sequence ID" value="NZ_MXAN01000015.1"/>
</dbReference>
<evidence type="ECO:0000313" key="2">
    <source>
        <dbReference type="EMBL" id="OPH38440.1"/>
    </source>
</evidence>
<proteinExistence type="predicted"/>
<dbReference type="Proteomes" id="UP000191025">
    <property type="component" value="Unassembled WGS sequence"/>
</dbReference>
<gene>
    <name evidence="2" type="ORF">B5J94_03195</name>
</gene>
<dbReference type="AlphaFoldDB" id="A0A1V4H183"/>
<evidence type="ECO:0000256" key="1">
    <source>
        <dbReference type="SAM" id="Coils"/>
    </source>
</evidence>
<dbReference type="InterPro" id="IPR027417">
    <property type="entry name" value="P-loop_NTPase"/>
</dbReference>
<dbReference type="Gene3D" id="3.40.50.300">
    <property type="entry name" value="P-loop containing nucleotide triphosphate hydrolases"/>
    <property type="match status" value="1"/>
</dbReference>
<feature type="coiled-coil region" evidence="1">
    <location>
        <begin position="139"/>
        <end position="169"/>
    </location>
</feature>
<dbReference type="SUPFAM" id="SSF52540">
    <property type="entry name" value="P-loop containing nucleoside triphosphate hydrolases"/>
    <property type="match status" value="1"/>
</dbReference>
<keyword evidence="1" id="KW-0175">Coiled coil</keyword>
<evidence type="ECO:0000313" key="3">
    <source>
        <dbReference type="Proteomes" id="UP000191025"/>
    </source>
</evidence>
<organism evidence="2 3">
    <name type="scientific">Moraxella lacunata</name>
    <dbReference type="NCBI Taxonomy" id="477"/>
    <lineage>
        <taxon>Bacteria</taxon>
        <taxon>Pseudomonadati</taxon>
        <taxon>Pseudomonadota</taxon>
        <taxon>Gammaproteobacteria</taxon>
        <taxon>Moraxellales</taxon>
        <taxon>Moraxellaceae</taxon>
        <taxon>Moraxella</taxon>
    </lineage>
</organism>
<accession>A0A1V4H183</accession>
<dbReference type="EMBL" id="MXAN01000015">
    <property type="protein sequence ID" value="OPH38440.1"/>
    <property type="molecule type" value="Genomic_DNA"/>
</dbReference>